<evidence type="ECO:0000256" key="3">
    <source>
        <dbReference type="ARBA" id="ARBA00035310"/>
    </source>
</evidence>
<protein>
    <recommendedName>
        <fullName evidence="3">30S ribosomal protein S16</fullName>
    </recommendedName>
</protein>
<dbReference type="NCBIfam" id="TIGR00002">
    <property type="entry name" value="S16"/>
    <property type="match status" value="1"/>
</dbReference>
<keyword evidence="2" id="KW-0687">Ribonucleoprotein</keyword>
<dbReference type="Pfam" id="PF00886">
    <property type="entry name" value="Ribosomal_S16"/>
    <property type="match status" value="1"/>
</dbReference>
<keyword evidence="1 4" id="KW-0689">Ribosomal protein</keyword>
<dbReference type="GO" id="GO:0006412">
    <property type="term" value="P:translation"/>
    <property type="evidence" value="ECO:0007669"/>
    <property type="project" value="InterPro"/>
</dbReference>
<dbReference type="Proteomes" id="UP000034669">
    <property type="component" value="Unassembled WGS sequence"/>
</dbReference>
<evidence type="ECO:0000256" key="2">
    <source>
        <dbReference type="ARBA" id="ARBA00023274"/>
    </source>
</evidence>
<dbReference type="SUPFAM" id="SSF54565">
    <property type="entry name" value="Ribosomal protein S16"/>
    <property type="match status" value="1"/>
</dbReference>
<dbReference type="InterPro" id="IPR000307">
    <property type="entry name" value="Ribosomal_bS16"/>
</dbReference>
<evidence type="ECO:0000313" key="5">
    <source>
        <dbReference type="Proteomes" id="UP000034669"/>
    </source>
</evidence>
<comment type="caution">
    <text evidence="4">The sequence shown here is derived from an EMBL/GenBank/DDBJ whole genome shotgun (WGS) entry which is preliminary data.</text>
</comment>
<dbReference type="GO" id="GO:0003735">
    <property type="term" value="F:structural constituent of ribosome"/>
    <property type="evidence" value="ECO:0007669"/>
    <property type="project" value="InterPro"/>
</dbReference>
<dbReference type="GO" id="GO:0005737">
    <property type="term" value="C:cytoplasm"/>
    <property type="evidence" value="ECO:0007669"/>
    <property type="project" value="UniProtKB-ARBA"/>
</dbReference>
<dbReference type="AlphaFoldDB" id="A0A0G1FUA5"/>
<dbReference type="GO" id="GO:0015935">
    <property type="term" value="C:small ribosomal subunit"/>
    <property type="evidence" value="ECO:0007669"/>
    <property type="project" value="TreeGrafter"/>
</dbReference>
<name>A0A0G1FUA5_9BACT</name>
<dbReference type="InterPro" id="IPR023803">
    <property type="entry name" value="Ribosomal_bS16_dom_sf"/>
</dbReference>
<proteinExistence type="predicted"/>
<gene>
    <name evidence="4" type="ORF">UV66_C0004G0015</name>
</gene>
<dbReference type="Gene3D" id="3.30.1320.10">
    <property type="match status" value="1"/>
</dbReference>
<dbReference type="PANTHER" id="PTHR12919">
    <property type="entry name" value="30S RIBOSOMAL PROTEIN S16"/>
    <property type="match status" value="1"/>
</dbReference>
<evidence type="ECO:0000256" key="1">
    <source>
        <dbReference type="ARBA" id="ARBA00022980"/>
    </source>
</evidence>
<organism evidence="4 5">
    <name type="scientific">Candidatus Woesebacteria bacterium GW2011_GWA1_43_12</name>
    <dbReference type="NCBI Taxonomy" id="1618557"/>
    <lineage>
        <taxon>Bacteria</taxon>
        <taxon>Candidatus Woeseibacteriota</taxon>
    </lineage>
</organism>
<reference evidence="4 5" key="1">
    <citation type="journal article" date="2015" name="Nature">
        <title>rRNA introns, odd ribosomes, and small enigmatic genomes across a large radiation of phyla.</title>
        <authorList>
            <person name="Brown C.T."/>
            <person name="Hug L.A."/>
            <person name="Thomas B.C."/>
            <person name="Sharon I."/>
            <person name="Castelle C.J."/>
            <person name="Singh A."/>
            <person name="Wilkins M.J."/>
            <person name="Williams K.H."/>
            <person name="Banfield J.F."/>
        </authorList>
    </citation>
    <scope>NUCLEOTIDE SEQUENCE [LARGE SCALE GENOMIC DNA]</scope>
</reference>
<sequence>MLKIKLIMIGRKGLRSHRIVVQERREKREGRIVEQIGTVTEKPAKVTILNKERYQYWLNVGAKPTPSALKIISEPLKA</sequence>
<accession>A0A0G1FUA5</accession>
<dbReference type="EMBL" id="LCFI01000004">
    <property type="protein sequence ID" value="KKS90373.1"/>
    <property type="molecule type" value="Genomic_DNA"/>
</dbReference>
<dbReference type="PANTHER" id="PTHR12919:SF20">
    <property type="entry name" value="SMALL RIBOSOMAL SUBUNIT PROTEIN BS16M"/>
    <property type="match status" value="1"/>
</dbReference>
<evidence type="ECO:0000313" key="4">
    <source>
        <dbReference type="EMBL" id="KKS90373.1"/>
    </source>
</evidence>